<proteinExistence type="predicted"/>
<evidence type="ECO:0000313" key="2">
    <source>
        <dbReference type="Proteomes" id="UP001195965"/>
    </source>
</evidence>
<gene>
    <name evidence="1" type="ORF">HHS34_000965</name>
</gene>
<protein>
    <submittedName>
        <fullName evidence="1">DUF4124 domain-containing protein</fullName>
    </submittedName>
</protein>
<sequence>MDRPLLKPIGRRWGAAVLVAAVLVSASAFVLPAQAERIYRWVSPDGTVSFGDQPPANARKLQSLPSAPPAPPAVHSPASRTPVPSSPPAAATDKALTTIERLNLLTALNNYRNSLRPAPEPRQHDVYIPAYIGPGPFPPYGHRPRRPWRRPPPRPGHPPVTRPPTVLLPPPAPASMYSSPVLLP</sequence>
<accession>A0ACD5HHK2</accession>
<dbReference type="Proteomes" id="UP001195965">
    <property type="component" value="Chromosome"/>
</dbReference>
<organism evidence="1 2">
    <name type="scientific">Acidithiobacillus montserratensis</name>
    <dbReference type="NCBI Taxonomy" id="2729135"/>
    <lineage>
        <taxon>Bacteria</taxon>
        <taxon>Pseudomonadati</taxon>
        <taxon>Pseudomonadota</taxon>
        <taxon>Acidithiobacillia</taxon>
        <taxon>Acidithiobacillales</taxon>
        <taxon>Acidithiobacillaceae</taxon>
        <taxon>Acidithiobacillus</taxon>
    </lineage>
</organism>
<reference evidence="1 2" key="1">
    <citation type="journal article" date="2021" name="ISME J.">
        <title>Genomic evolution of the class Acidithiobacillia: deep-branching Proteobacteria living in extreme acidic conditions.</title>
        <authorList>
            <person name="Moya-Beltran A."/>
            <person name="Beard S."/>
            <person name="Rojas-Villalobos C."/>
            <person name="Issotta F."/>
            <person name="Gallardo Y."/>
            <person name="Ulloa R."/>
            <person name="Giaveno A."/>
            <person name="Degli Esposti M."/>
            <person name="Johnson D.B."/>
            <person name="Quatrini R."/>
        </authorList>
    </citation>
    <scope>NUCLEOTIDE SEQUENCE [LARGE SCALE GENOMIC DNA]</scope>
    <source>
        <strain evidence="1 2">GG1-14</strain>
    </source>
</reference>
<name>A0ACD5HHK2_9PROT</name>
<dbReference type="EMBL" id="CP127526">
    <property type="protein sequence ID" value="XRI73788.1"/>
    <property type="molecule type" value="Genomic_DNA"/>
</dbReference>
<keyword evidence="2" id="KW-1185">Reference proteome</keyword>
<evidence type="ECO:0000313" key="1">
    <source>
        <dbReference type="EMBL" id="XRI73788.1"/>
    </source>
</evidence>